<evidence type="ECO:0000259" key="6">
    <source>
        <dbReference type="PROSITE" id="PS51645"/>
    </source>
</evidence>
<dbReference type="GO" id="GO:0071949">
    <property type="term" value="F:FAD binding"/>
    <property type="evidence" value="ECO:0007669"/>
    <property type="project" value="TreeGrafter"/>
</dbReference>
<dbReference type="Gene3D" id="1.25.40.80">
    <property type="match status" value="1"/>
</dbReference>
<dbReference type="AlphaFoldDB" id="A0A1G8I9T8"/>
<dbReference type="InterPro" id="IPR005101">
    <property type="entry name" value="Cryptochr/Photolyase_FAD-bd"/>
</dbReference>
<comment type="cofactor">
    <cofactor evidence="1">
        <name>(6R)-5,10-methylene-5,6,7,8-tetrahydrofolate</name>
        <dbReference type="ChEBI" id="CHEBI:15636"/>
    </cofactor>
</comment>
<feature type="binding site" evidence="4">
    <location>
        <position position="264"/>
    </location>
    <ligand>
        <name>FAD</name>
        <dbReference type="ChEBI" id="CHEBI:57692"/>
    </ligand>
</feature>
<dbReference type="Gene3D" id="3.40.50.620">
    <property type="entry name" value="HUPs"/>
    <property type="match status" value="1"/>
</dbReference>
<keyword evidence="7" id="KW-0456">Lyase</keyword>
<dbReference type="Proteomes" id="UP000199340">
    <property type="component" value="Unassembled WGS sequence"/>
</dbReference>
<evidence type="ECO:0000256" key="4">
    <source>
        <dbReference type="PIRSR" id="PIRSR602081-1"/>
    </source>
</evidence>
<dbReference type="SUPFAM" id="SSF52425">
    <property type="entry name" value="Cryptochrome/photolyase, N-terminal domain"/>
    <property type="match status" value="1"/>
</dbReference>
<dbReference type="SUPFAM" id="SSF48173">
    <property type="entry name" value="Cryptochrome/photolyase FAD-binding domain"/>
    <property type="match status" value="1"/>
</dbReference>
<dbReference type="RefSeq" id="WP_090026680.1">
    <property type="nucleotide sequence ID" value="NZ_FNEB01000001.1"/>
</dbReference>
<dbReference type="GO" id="GO:0003677">
    <property type="term" value="F:DNA binding"/>
    <property type="evidence" value="ECO:0007669"/>
    <property type="project" value="TreeGrafter"/>
</dbReference>
<evidence type="ECO:0000313" key="8">
    <source>
        <dbReference type="Proteomes" id="UP000199340"/>
    </source>
</evidence>
<keyword evidence="8" id="KW-1185">Reference proteome</keyword>
<dbReference type="PROSITE" id="PS51645">
    <property type="entry name" value="PHR_CRY_ALPHA_BETA"/>
    <property type="match status" value="1"/>
</dbReference>
<evidence type="ECO:0000256" key="1">
    <source>
        <dbReference type="ARBA" id="ARBA00001932"/>
    </source>
</evidence>
<reference evidence="7 8" key="1">
    <citation type="submission" date="2016-10" db="EMBL/GenBank/DDBJ databases">
        <authorList>
            <person name="de Groot N.N."/>
        </authorList>
    </citation>
    <scope>NUCLEOTIDE SEQUENCE [LARGE SCALE GENOMIC DNA]</scope>
    <source>
        <strain evidence="7 8">DSM 28010</strain>
    </source>
</reference>
<dbReference type="PANTHER" id="PTHR11455">
    <property type="entry name" value="CRYPTOCHROME"/>
    <property type="match status" value="1"/>
</dbReference>
<dbReference type="EMBL" id="FNEB01000001">
    <property type="protein sequence ID" value="SDI15521.1"/>
    <property type="molecule type" value="Genomic_DNA"/>
</dbReference>
<dbReference type="GO" id="GO:0003904">
    <property type="term" value="F:deoxyribodipyrimidine photo-lyase activity"/>
    <property type="evidence" value="ECO:0007669"/>
    <property type="project" value="TreeGrafter"/>
</dbReference>
<dbReference type="Gene3D" id="1.10.579.10">
    <property type="entry name" value="DNA Cyclobutane Dipyrimidine Photolyase, subunit A, domain 3"/>
    <property type="match status" value="1"/>
</dbReference>
<dbReference type="STRING" id="490829.SAMN05421850_101825"/>
<comment type="cofactor">
    <cofactor evidence="4">
        <name>FAD</name>
        <dbReference type="ChEBI" id="CHEBI:57692"/>
    </cofactor>
    <text evidence="4">Binds 1 FAD per subunit.</text>
</comment>
<evidence type="ECO:0000313" key="7">
    <source>
        <dbReference type="EMBL" id="SDI15521.1"/>
    </source>
</evidence>
<dbReference type="InterPro" id="IPR036155">
    <property type="entry name" value="Crypto/Photolyase_N_sf"/>
</dbReference>
<proteinExistence type="predicted"/>
<feature type="domain" description="Photolyase/cryptochrome alpha/beta" evidence="6">
    <location>
        <begin position="3"/>
        <end position="132"/>
    </location>
</feature>
<feature type="binding site" evidence="4">
    <location>
        <position position="209"/>
    </location>
    <ligand>
        <name>FAD</name>
        <dbReference type="ChEBI" id="CHEBI:57692"/>
    </ligand>
</feature>
<dbReference type="InterPro" id="IPR002081">
    <property type="entry name" value="Cryptochrome/DNA_photolyase_1"/>
</dbReference>
<organism evidence="7 8">
    <name type="scientific">Lutimaribacter saemankumensis</name>
    <dbReference type="NCBI Taxonomy" id="490829"/>
    <lineage>
        <taxon>Bacteria</taxon>
        <taxon>Pseudomonadati</taxon>
        <taxon>Pseudomonadota</taxon>
        <taxon>Alphaproteobacteria</taxon>
        <taxon>Rhodobacterales</taxon>
        <taxon>Roseobacteraceae</taxon>
        <taxon>Lutimaribacter</taxon>
    </lineage>
</organism>
<evidence type="ECO:0000256" key="5">
    <source>
        <dbReference type="SAM" id="MobiDB-lite"/>
    </source>
</evidence>
<accession>A0A1G8I9T8</accession>
<dbReference type="Pfam" id="PF00875">
    <property type="entry name" value="DNA_photolyase"/>
    <property type="match status" value="1"/>
</dbReference>
<dbReference type="PANTHER" id="PTHR11455:SF9">
    <property type="entry name" value="CRYPTOCHROME CIRCADIAN CLOCK 5 ISOFORM X1"/>
    <property type="match status" value="1"/>
</dbReference>
<dbReference type="InterPro" id="IPR014729">
    <property type="entry name" value="Rossmann-like_a/b/a_fold"/>
</dbReference>
<dbReference type="InterPro" id="IPR006050">
    <property type="entry name" value="DNA_photolyase_N"/>
</dbReference>
<feature type="region of interest" description="Disordered" evidence="5">
    <location>
        <begin position="473"/>
        <end position="504"/>
    </location>
</feature>
<dbReference type="Pfam" id="PF03441">
    <property type="entry name" value="FAD_binding_7"/>
    <property type="match status" value="1"/>
</dbReference>
<evidence type="ECO:0000256" key="3">
    <source>
        <dbReference type="ARBA" id="ARBA00022827"/>
    </source>
</evidence>
<dbReference type="OrthoDB" id="9772484at2"/>
<dbReference type="InterPro" id="IPR036134">
    <property type="entry name" value="Crypto/Photolyase_FAD-like_sf"/>
</dbReference>
<keyword evidence="3 4" id="KW-0274">FAD</keyword>
<keyword evidence="2 4" id="KW-0285">Flavoprotein</keyword>
<evidence type="ECO:0000256" key="2">
    <source>
        <dbReference type="ARBA" id="ARBA00022630"/>
    </source>
</evidence>
<name>A0A1G8I9T8_9RHOB</name>
<gene>
    <name evidence="7" type="ORF">SAMN05421850_101825</name>
</gene>
<dbReference type="GO" id="GO:0009416">
    <property type="term" value="P:response to light stimulus"/>
    <property type="evidence" value="ECO:0007669"/>
    <property type="project" value="TreeGrafter"/>
</dbReference>
<protein>
    <submittedName>
        <fullName evidence="7">Deoxyribodipyrimidine photo-lyase</fullName>
    </submittedName>
</protein>
<sequence length="504" mass="57025">MTDTVICWFKRDLRLHDNAALARAAALGSVIPLYIVEPALWAQSDASGRQFDFLRESLIDLDADLQKHGARLVVRQGDAPDVLERLRRDHGVRHLVSHEETGNGWTYARDRRVAEWARGQGVAWHELPQSGVVRRLAGRNGWAARREAFVRQPQVRVEGLRFASGIESDPVPDAQAMALDDPCPGRQAGGRLAALRTLDGFLHARGKDYRSAMSSPLTGEDACSRLSPHLAFGTLSVREVAQAAQARAAQVKGQRGWPGSVRSFQSRLAWRDHFMQKLEDEPGLEHYCLHPAYEGLRPPEADAARLHAWAEGQTGLPFVDACMRYLRATGWLNFRMRSMVVAVASYHLWLDWRATGPVLARYFTDYEPGIHWSQMQMQSGTTGMNTIRIYNPVKQGHDQDPDGVFTRRWVPELSEVPDDYLQEPWRWPQAGRVLGRTYPEPLVDVKRAAAAARDAVWAVRKRDGFRQTAQRIVEKHASRKDRAGHFTRDPEPRPAEDRQLRLDL</sequence>